<sequence>MDNKNFGNNKLPSFTKLDDRIIAKHSSSPSLVIRMNLDEENSTEKNPYFNGSNEKEIKEYFEE</sequence>
<name>A0A7V7RIA9_9BACI</name>
<organism evidence="1 2">
    <name type="scientific">Bacillus mesophilum</name>
    <dbReference type="NCBI Taxonomy" id="1071718"/>
    <lineage>
        <taxon>Bacteria</taxon>
        <taxon>Bacillati</taxon>
        <taxon>Bacillota</taxon>
        <taxon>Bacilli</taxon>
        <taxon>Bacillales</taxon>
        <taxon>Bacillaceae</taxon>
        <taxon>Bacillus</taxon>
    </lineage>
</organism>
<accession>A0A7V7RIA9</accession>
<dbReference type="OrthoDB" id="2469080at2"/>
<keyword evidence="2" id="KW-1185">Reference proteome</keyword>
<dbReference type="AlphaFoldDB" id="A0A7V7RIA9"/>
<gene>
    <name evidence="1" type="ORF">F7732_20330</name>
</gene>
<proteinExistence type="predicted"/>
<dbReference type="RefSeq" id="WP_151575887.1">
    <property type="nucleotide sequence ID" value="NZ_WBOT01000010.1"/>
</dbReference>
<evidence type="ECO:0000313" key="2">
    <source>
        <dbReference type="Proteomes" id="UP000441354"/>
    </source>
</evidence>
<evidence type="ECO:0000313" key="1">
    <source>
        <dbReference type="EMBL" id="KAB2329836.1"/>
    </source>
</evidence>
<comment type="caution">
    <text evidence="1">The sequence shown here is derived from an EMBL/GenBank/DDBJ whole genome shotgun (WGS) entry which is preliminary data.</text>
</comment>
<dbReference type="Proteomes" id="UP000441354">
    <property type="component" value="Unassembled WGS sequence"/>
</dbReference>
<reference evidence="1 2" key="1">
    <citation type="journal article" date="2014" name="Arch. Microbiol.">
        <title>Bacillus mesophilum sp. nov., strain IITR-54T, a novel 4-chlorobiphenyl dechlorinating bacterium.</title>
        <authorList>
            <person name="Manickam N."/>
            <person name="Singh N.K."/>
            <person name="Bajaj A."/>
            <person name="Kumar R.M."/>
            <person name="Kaur G."/>
            <person name="Kaur N."/>
            <person name="Bala M."/>
            <person name="Kumar A."/>
            <person name="Mayilraj S."/>
        </authorList>
    </citation>
    <scope>NUCLEOTIDE SEQUENCE [LARGE SCALE GENOMIC DNA]</scope>
    <source>
        <strain evidence="1 2">IITR-54</strain>
    </source>
</reference>
<dbReference type="EMBL" id="WBOT01000010">
    <property type="protein sequence ID" value="KAB2329836.1"/>
    <property type="molecule type" value="Genomic_DNA"/>
</dbReference>
<protein>
    <submittedName>
        <fullName evidence="1">Uncharacterized protein</fullName>
    </submittedName>
</protein>